<dbReference type="RefSeq" id="WP_082907300.1">
    <property type="nucleotide sequence ID" value="NZ_AP025567.1"/>
</dbReference>
<keyword evidence="4 7" id="KW-0812">Transmembrane</keyword>
<evidence type="ECO:0000256" key="5">
    <source>
        <dbReference type="ARBA" id="ARBA00022989"/>
    </source>
</evidence>
<dbReference type="OrthoDB" id="9791874at2"/>
<name>A0A415DUT0_9FIRM</name>
<dbReference type="Proteomes" id="UP000284841">
    <property type="component" value="Unassembled WGS sequence"/>
</dbReference>
<keyword evidence="10" id="KW-1185">Reference proteome</keyword>
<keyword evidence="3" id="KW-1003">Cell membrane</keyword>
<feature type="transmembrane region" description="Helical" evidence="7">
    <location>
        <begin position="31"/>
        <end position="51"/>
    </location>
</feature>
<evidence type="ECO:0000313" key="9">
    <source>
        <dbReference type="EMBL" id="RHJ83997.1"/>
    </source>
</evidence>
<feature type="transmembrane region" description="Helical" evidence="7">
    <location>
        <begin position="150"/>
        <end position="168"/>
    </location>
</feature>
<evidence type="ECO:0000259" key="8">
    <source>
        <dbReference type="Pfam" id="PF03458"/>
    </source>
</evidence>
<dbReference type="PANTHER" id="PTHR30506">
    <property type="entry name" value="INNER MEMBRANE PROTEIN"/>
    <property type="match status" value="1"/>
</dbReference>
<evidence type="ECO:0000256" key="1">
    <source>
        <dbReference type="ARBA" id="ARBA00004651"/>
    </source>
</evidence>
<evidence type="ECO:0000256" key="4">
    <source>
        <dbReference type="ARBA" id="ARBA00022692"/>
    </source>
</evidence>
<protein>
    <submittedName>
        <fullName evidence="9">Trimeric intracellular cation channel family protein</fullName>
    </submittedName>
</protein>
<dbReference type="GO" id="GO:0005886">
    <property type="term" value="C:plasma membrane"/>
    <property type="evidence" value="ECO:0007669"/>
    <property type="project" value="UniProtKB-SubCell"/>
</dbReference>
<comment type="caution">
    <text evidence="9">The sequence shown here is derived from an EMBL/GenBank/DDBJ whole genome shotgun (WGS) entry which is preliminary data.</text>
</comment>
<dbReference type="GeneID" id="83002778"/>
<feature type="transmembrane region" description="Helical" evidence="7">
    <location>
        <begin position="63"/>
        <end position="80"/>
    </location>
</feature>
<proteinExistence type="inferred from homology"/>
<comment type="subcellular location">
    <subcellularLocation>
        <location evidence="1">Cell membrane</location>
        <topology evidence="1">Multi-pass membrane protein</topology>
    </subcellularLocation>
</comment>
<dbReference type="Pfam" id="PF03458">
    <property type="entry name" value="Gly_transporter"/>
    <property type="match status" value="2"/>
</dbReference>
<dbReference type="InterPro" id="IPR005115">
    <property type="entry name" value="Gly_transporter"/>
</dbReference>
<evidence type="ECO:0000313" key="10">
    <source>
        <dbReference type="Proteomes" id="UP000284841"/>
    </source>
</evidence>
<keyword evidence="5 7" id="KW-1133">Transmembrane helix</keyword>
<keyword evidence="6 7" id="KW-0472">Membrane</keyword>
<evidence type="ECO:0000256" key="7">
    <source>
        <dbReference type="SAM" id="Phobius"/>
    </source>
</evidence>
<dbReference type="AlphaFoldDB" id="A0A415DUT0"/>
<organism evidence="9 10">
    <name type="scientific">Emergencia timonensis</name>
    <dbReference type="NCBI Taxonomy" id="1776384"/>
    <lineage>
        <taxon>Bacteria</taxon>
        <taxon>Bacillati</taxon>
        <taxon>Bacillota</taxon>
        <taxon>Clostridia</taxon>
        <taxon>Peptostreptococcales</taxon>
        <taxon>Anaerovoracaceae</taxon>
        <taxon>Emergencia</taxon>
    </lineage>
</organism>
<feature type="transmembrane region" description="Helical" evidence="7">
    <location>
        <begin position="92"/>
        <end position="111"/>
    </location>
</feature>
<feature type="transmembrane region" description="Helical" evidence="7">
    <location>
        <begin position="117"/>
        <end position="138"/>
    </location>
</feature>
<feature type="domain" description="Glycine transporter" evidence="8">
    <location>
        <begin position="92"/>
        <end position="165"/>
    </location>
</feature>
<evidence type="ECO:0000256" key="2">
    <source>
        <dbReference type="ARBA" id="ARBA00008193"/>
    </source>
</evidence>
<dbReference type="STRING" id="1776384.GCA_900086585_00359"/>
<gene>
    <name evidence="9" type="ORF">DW099_17495</name>
</gene>
<accession>A0A415DUT0</accession>
<comment type="similarity">
    <text evidence="2">Belongs to the UPF0126 family.</text>
</comment>
<feature type="transmembrane region" description="Helical" evidence="7">
    <location>
        <begin position="174"/>
        <end position="191"/>
    </location>
</feature>
<sequence>MDFITVMEWIGTVAFAVSGAVVAIERELDYYGICFMAIITAIGGGIIRDVLINQSLPASLANPMYAIVSLLTAAAVIFFYKKIDKISHLVSVADGFGLAAFTAIGSQVAVRSGHGDIYVIIALAVLTGTFGGVLRDVFVQEIPRCFRREVYAVASILGAIAFAVSYKYIGTGLAMYVCFGVTLVIRLVAIFKNLHLGKVKLD</sequence>
<feature type="transmembrane region" description="Helical" evidence="7">
    <location>
        <begin position="6"/>
        <end position="24"/>
    </location>
</feature>
<evidence type="ECO:0000256" key="6">
    <source>
        <dbReference type="ARBA" id="ARBA00023136"/>
    </source>
</evidence>
<evidence type="ECO:0000256" key="3">
    <source>
        <dbReference type="ARBA" id="ARBA00022475"/>
    </source>
</evidence>
<dbReference type="PANTHER" id="PTHR30506:SF3">
    <property type="entry name" value="UPF0126 INNER MEMBRANE PROTEIN YADS-RELATED"/>
    <property type="match status" value="1"/>
</dbReference>
<reference evidence="9 10" key="1">
    <citation type="submission" date="2018-08" db="EMBL/GenBank/DDBJ databases">
        <title>A genome reference for cultivated species of the human gut microbiota.</title>
        <authorList>
            <person name="Zou Y."/>
            <person name="Xue W."/>
            <person name="Luo G."/>
        </authorList>
    </citation>
    <scope>NUCLEOTIDE SEQUENCE [LARGE SCALE GENOMIC DNA]</scope>
    <source>
        <strain evidence="9 10">AM07-24</strain>
    </source>
</reference>
<dbReference type="EMBL" id="QRMS01000007">
    <property type="protein sequence ID" value="RHJ83997.1"/>
    <property type="molecule type" value="Genomic_DNA"/>
</dbReference>
<feature type="domain" description="Glycine transporter" evidence="8">
    <location>
        <begin position="6"/>
        <end position="80"/>
    </location>
</feature>